<dbReference type="InterPro" id="IPR001452">
    <property type="entry name" value="SH3_domain"/>
</dbReference>
<feature type="domain" description="F-BAR" evidence="5">
    <location>
        <begin position="5"/>
        <end position="263"/>
    </location>
</feature>
<dbReference type="Gene3D" id="2.30.30.40">
    <property type="entry name" value="SH3 Domains"/>
    <property type="match status" value="1"/>
</dbReference>
<keyword evidence="7" id="KW-1185">Reference proteome</keyword>
<keyword evidence="3" id="KW-0175">Coiled coil</keyword>
<dbReference type="PANTHER" id="PTHR23065">
    <property type="entry name" value="PROLINE-SERINE-THREONINE PHOSPHATASE INTERACTING PROTEIN 1"/>
    <property type="match status" value="1"/>
</dbReference>
<dbReference type="SMART" id="SM00326">
    <property type="entry name" value="SH3"/>
    <property type="match status" value="1"/>
</dbReference>
<dbReference type="Gene3D" id="1.20.1270.60">
    <property type="entry name" value="Arfaptin homology (AH) domain/BAR domain"/>
    <property type="match status" value="1"/>
</dbReference>
<evidence type="ECO:0000256" key="2">
    <source>
        <dbReference type="PROSITE-ProRule" id="PRU00192"/>
    </source>
</evidence>
<evidence type="ECO:0000259" key="5">
    <source>
        <dbReference type="PROSITE" id="PS51741"/>
    </source>
</evidence>
<protein>
    <submittedName>
        <fullName evidence="6">Uncharacterized protein</fullName>
    </submittedName>
</protein>
<evidence type="ECO:0000313" key="6">
    <source>
        <dbReference type="EMBL" id="CAK8671140.1"/>
    </source>
</evidence>
<dbReference type="InterPro" id="IPR036028">
    <property type="entry name" value="SH3-like_dom_sf"/>
</dbReference>
<dbReference type="Pfam" id="PF00611">
    <property type="entry name" value="FCH"/>
    <property type="match status" value="1"/>
</dbReference>
<evidence type="ECO:0000256" key="3">
    <source>
        <dbReference type="PROSITE-ProRule" id="PRU01077"/>
    </source>
</evidence>
<dbReference type="InterPro" id="IPR001060">
    <property type="entry name" value="FCH_dom"/>
</dbReference>
<accession>A0ABP0EUV7</accession>
<dbReference type="PROSITE" id="PS51741">
    <property type="entry name" value="F_BAR"/>
    <property type="match status" value="1"/>
</dbReference>
<organism evidence="6 7">
    <name type="scientific">Clavelina lepadiformis</name>
    <name type="common">Light-bulb sea squirt</name>
    <name type="synonym">Ascidia lepadiformis</name>
    <dbReference type="NCBI Taxonomy" id="159417"/>
    <lineage>
        <taxon>Eukaryota</taxon>
        <taxon>Metazoa</taxon>
        <taxon>Chordata</taxon>
        <taxon>Tunicata</taxon>
        <taxon>Ascidiacea</taxon>
        <taxon>Aplousobranchia</taxon>
        <taxon>Clavelinidae</taxon>
        <taxon>Clavelina</taxon>
    </lineage>
</organism>
<evidence type="ECO:0000313" key="7">
    <source>
        <dbReference type="Proteomes" id="UP001642483"/>
    </source>
</evidence>
<evidence type="ECO:0000259" key="4">
    <source>
        <dbReference type="PROSITE" id="PS50002"/>
    </source>
</evidence>
<dbReference type="PANTHER" id="PTHR23065:SF61">
    <property type="entry name" value="PROLINE-SERINE-THREONINE PHOSPHATASE-INTERACTING PROTEIN 2-LIKE"/>
    <property type="match status" value="1"/>
</dbReference>
<gene>
    <name evidence="6" type="ORF">CVLEPA_LOCUS159</name>
</gene>
<dbReference type="SUPFAM" id="SSF103657">
    <property type="entry name" value="BAR/IMD domain-like"/>
    <property type="match status" value="1"/>
</dbReference>
<dbReference type="InterPro" id="IPR027267">
    <property type="entry name" value="AH/BAR_dom_sf"/>
</dbReference>
<dbReference type="Proteomes" id="UP001642483">
    <property type="component" value="Unassembled WGS sequence"/>
</dbReference>
<sequence length="385" mass="43738">MAYPPGTFKGSFWETDFLTQHGFDAVVLHVKDGQRSSKTLEDYLKMRARAEDEYSKALLKLTKSFPADYGGLGKAVDELKAEAETEATVHALTAAKIQEEVTKLTEFREKQKEERKKAEEVVHKSHKFKADLYRKMLNCKNTYEGKFKAAEKAESDAEKLKFGTKPKEVEKARKVAHQCQASSMKADEDYKMSVTAVENARKCWVREHADGCDTLQRLEEDRIVYLRNMIWIFTNLVSDLCVRLDDSREKIRLVAELCNEDTDIQDFIKAKSTSTSPLQAVEYIPCGAPDSVQNHPTPNHNNMIYAAPKPKLSNSRHIYEVGEDPDDLYEAIYDYSPANADEVGMECGDRIQVTLGAVTEDGWLYGLNTRTQLRGLLPKNYVQEV</sequence>
<evidence type="ECO:0000256" key="1">
    <source>
        <dbReference type="ARBA" id="ARBA00022443"/>
    </source>
</evidence>
<name>A0ABP0EUV7_CLALP</name>
<comment type="caution">
    <text evidence="6">The sequence shown here is derived from an EMBL/GenBank/DDBJ whole genome shotgun (WGS) entry which is preliminary data.</text>
</comment>
<dbReference type="PROSITE" id="PS50002">
    <property type="entry name" value="SH3"/>
    <property type="match status" value="1"/>
</dbReference>
<dbReference type="EMBL" id="CAWYQH010000001">
    <property type="protein sequence ID" value="CAK8671140.1"/>
    <property type="molecule type" value="Genomic_DNA"/>
</dbReference>
<keyword evidence="1 2" id="KW-0728">SH3 domain</keyword>
<proteinExistence type="predicted"/>
<dbReference type="Pfam" id="PF14604">
    <property type="entry name" value="SH3_9"/>
    <property type="match status" value="1"/>
</dbReference>
<feature type="domain" description="SH3" evidence="4">
    <location>
        <begin position="324"/>
        <end position="385"/>
    </location>
</feature>
<dbReference type="SMART" id="SM00055">
    <property type="entry name" value="FCH"/>
    <property type="match status" value="1"/>
</dbReference>
<reference evidence="6 7" key="1">
    <citation type="submission" date="2024-02" db="EMBL/GenBank/DDBJ databases">
        <authorList>
            <person name="Daric V."/>
            <person name="Darras S."/>
        </authorList>
    </citation>
    <scope>NUCLEOTIDE SEQUENCE [LARGE SCALE GENOMIC DNA]</scope>
</reference>
<dbReference type="InterPro" id="IPR031160">
    <property type="entry name" value="F_BAR_dom"/>
</dbReference>
<dbReference type="SUPFAM" id="SSF50044">
    <property type="entry name" value="SH3-domain"/>
    <property type="match status" value="1"/>
</dbReference>